<evidence type="ECO:0000313" key="4">
    <source>
        <dbReference type="Proteomes" id="UP000193144"/>
    </source>
</evidence>
<dbReference type="EMBL" id="MCFA01000084">
    <property type="protein sequence ID" value="ORY09621.1"/>
    <property type="molecule type" value="Genomic_DNA"/>
</dbReference>
<dbReference type="OrthoDB" id="5083163at2759"/>
<feature type="compositionally biased region" description="Pro residues" evidence="1">
    <location>
        <begin position="106"/>
        <end position="115"/>
    </location>
</feature>
<dbReference type="AlphaFoldDB" id="A0A1Y1ZH89"/>
<dbReference type="PANTHER" id="PTHR38788">
    <property type="entry name" value="CLR5 DOMAIN-CONTAINING PROTEIN"/>
    <property type="match status" value="1"/>
</dbReference>
<keyword evidence="4" id="KW-1185">Reference proteome</keyword>
<reference evidence="3 4" key="1">
    <citation type="submission" date="2016-07" db="EMBL/GenBank/DDBJ databases">
        <title>Pervasive Adenine N6-methylation of Active Genes in Fungi.</title>
        <authorList>
            <consortium name="DOE Joint Genome Institute"/>
            <person name="Mondo S.J."/>
            <person name="Dannebaum R.O."/>
            <person name="Kuo R.C."/>
            <person name="Labutti K."/>
            <person name="Haridas S."/>
            <person name="Kuo A."/>
            <person name="Salamov A."/>
            <person name="Ahrendt S.R."/>
            <person name="Lipzen A."/>
            <person name="Sullivan W."/>
            <person name="Andreopoulos W.B."/>
            <person name="Clum A."/>
            <person name="Lindquist E."/>
            <person name="Daum C."/>
            <person name="Ramamoorthy G.K."/>
            <person name="Gryganskyi A."/>
            <person name="Culley D."/>
            <person name="Magnuson J.K."/>
            <person name="James T.Y."/>
            <person name="O'Malley M.A."/>
            <person name="Stajich J.E."/>
            <person name="Spatafora J.W."/>
            <person name="Visel A."/>
            <person name="Grigoriev I.V."/>
        </authorList>
    </citation>
    <scope>NUCLEOTIDE SEQUENCE [LARGE SCALE GENOMIC DNA]</scope>
    <source>
        <strain evidence="3 4">CBS 115471</strain>
    </source>
</reference>
<dbReference type="InterPro" id="IPR025676">
    <property type="entry name" value="Clr5_dom"/>
</dbReference>
<comment type="caution">
    <text evidence="3">The sequence shown here is derived from an EMBL/GenBank/DDBJ whole genome shotgun (WGS) entry which is preliminary data.</text>
</comment>
<protein>
    <recommendedName>
        <fullName evidence="2">Clr5 domain-containing protein</fullName>
    </recommendedName>
</protein>
<organism evidence="3 4">
    <name type="scientific">Clohesyomyces aquaticus</name>
    <dbReference type="NCBI Taxonomy" id="1231657"/>
    <lineage>
        <taxon>Eukaryota</taxon>
        <taxon>Fungi</taxon>
        <taxon>Dikarya</taxon>
        <taxon>Ascomycota</taxon>
        <taxon>Pezizomycotina</taxon>
        <taxon>Dothideomycetes</taxon>
        <taxon>Pleosporomycetidae</taxon>
        <taxon>Pleosporales</taxon>
        <taxon>Lindgomycetaceae</taxon>
        <taxon>Clohesyomyces</taxon>
    </lineage>
</organism>
<feature type="region of interest" description="Disordered" evidence="1">
    <location>
        <begin position="661"/>
        <end position="684"/>
    </location>
</feature>
<sequence>MSRPLPQVRFAGPAPSRAKPIPQAQWDHHKMELQGLYDRMKLEDVMALMKVKHKFEPSRRQYIYQFEKWGFAKYNTAGRDIPLQTSAAEHSPYELSTSAPATLPARFPPAPPPVPKRPKSMGSLHGCGSRSSTEKPRVPPKKRQKLVDYMSSREALATPSTAGPTAPTPCGTSPVAGASRATGAPSRVSLIGQALASTHALPVALEYPARSSIAHTTSDIVSLAEDDGDWISLSEGSDSDPLLPEIFNGADNRIFGQTSSLPTRLTPGSRRRFDSSRPVHTFSQQELVDMKMAAAFLRALGFAGDAFELITILLKQLKEGNSEPAWLKSSALIDCVRSASSGPQVEIARNELLKALDEPRESFTDVEHFVYRMLLAETYSRSEEKYIEDSVREIAIGCELANDRMLDSLPDDHRLYDIVTYHYLNRCLEYLNSFVKDDWDQGSIFTDKEHLQIRILERIPGPFELRHGHMKKPCLRSCLSWCEEEFRSMSRLLDPLQSSQGSGNGYLYWTEHITLYCALWERWQARRRDCFGSQLATWMQEAENQMGLTPAQLLSIVCGMIIGTALPRTSSLNADLVSRGQNAVRAISRLTDKDLGCQFLETYSLLGTLLGPPPRQEAHDLVSFFATLINSTREHEAIAGKARKFVRDFIESDMNIILPVPYRDPTPDRASRDSQTLSPHVSNTPMMSMTSLAAAILPTLASSSIHSSDLAAMQSLKDRIERTDSNAIARIPSWGATWLASQSQTSIPTVCELSRAMESSLSLSSAQRAANAALDAVASAASGVLGMMSNAELDGNPFSEKYGEVV</sequence>
<evidence type="ECO:0000256" key="1">
    <source>
        <dbReference type="SAM" id="MobiDB-lite"/>
    </source>
</evidence>
<feature type="compositionally biased region" description="Polar residues" evidence="1">
    <location>
        <begin position="673"/>
        <end position="684"/>
    </location>
</feature>
<evidence type="ECO:0000313" key="3">
    <source>
        <dbReference type="EMBL" id="ORY09621.1"/>
    </source>
</evidence>
<dbReference type="Pfam" id="PF14420">
    <property type="entry name" value="Clr5"/>
    <property type="match status" value="1"/>
</dbReference>
<dbReference type="Proteomes" id="UP000193144">
    <property type="component" value="Unassembled WGS sequence"/>
</dbReference>
<proteinExistence type="predicted"/>
<feature type="compositionally biased region" description="Low complexity" evidence="1">
    <location>
        <begin position="157"/>
        <end position="174"/>
    </location>
</feature>
<feature type="region of interest" description="Disordered" evidence="1">
    <location>
        <begin position="88"/>
        <end position="181"/>
    </location>
</feature>
<gene>
    <name evidence="3" type="ORF">BCR34DRAFT_568226</name>
</gene>
<name>A0A1Y1ZH89_9PLEO</name>
<evidence type="ECO:0000259" key="2">
    <source>
        <dbReference type="Pfam" id="PF14420"/>
    </source>
</evidence>
<feature type="domain" description="Clr5" evidence="2">
    <location>
        <begin position="23"/>
        <end position="73"/>
    </location>
</feature>
<feature type="region of interest" description="Disordered" evidence="1">
    <location>
        <begin position="1"/>
        <end position="22"/>
    </location>
</feature>
<accession>A0A1Y1ZH89</accession>
<feature type="compositionally biased region" description="Polar residues" evidence="1">
    <location>
        <begin position="88"/>
        <end position="98"/>
    </location>
</feature>
<dbReference type="STRING" id="1231657.A0A1Y1ZH89"/>
<dbReference type="PANTHER" id="PTHR38788:SF3">
    <property type="entry name" value="CLR5 DOMAIN-CONTAINING PROTEIN"/>
    <property type="match status" value="1"/>
</dbReference>